<gene>
    <name evidence="2" type="ORF">MCHLO_09181</name>
</gene>
<feature type="region of interest" description="Disordered" evidence="1">
    <location>
        <begin position="1"/>
        <end position="25"/>
    </location>
</feature>
<name>A0ABQ0LLV8_MYCCL</name>
<evidence type="ECO:0000313" key="3">
    <source>
        <dbReference type="Proteomes" id="UP000815677"/>
    </source>
</evidence>
<organism evidence="2 3">
    <name type="scientific">Mycena chlorophos</name>
    <name type="common">Agaric fungus</name>
    <name type="synonym">Agaricus chlorophos</name>
    <dbReference type="NCBI Taxonomy" id="658473"/>
    <lineage>
        <taxon>Eukaryota</taxon>
        <taxon>Fungi</taxon>
        <taxon>Dikarya</taxon>
        <taxon>Basidiomycota</taxon>
        <taxon>Agaricomycotina</taxon>
        <taxon>Agaricomycetes</taxon>
        <taxon>Agaricomycetidae</taxon>
        <taxon>Agaricales</taxon>
        <taxon>Marasmiineae</taxon>
        <taxon>Mycenaceae</taxon>
        <taxon>Mycena</taxon>
    </lineage>
</organism>
<reference evidence="2" key="1">
    <citation type="submission" date="2014-09" db="EMBL/GenBank/DDBJ databases">
        <title>Genome sequence of the luminous mushroom Mycena chlorophos for searching fungal bioluminescence genes.</title>
        <authorList>
            <person name="Tanaka Y."/>
            <person name="Kasuga D."/>
            <person name="Oba Y."/>
            <person name="Hase S."/>
            <person name="Sato K."/>
            <person name="Oba Y."/>
            <person name="Sakakibara Y."/>
        </authorList>
    </citation>
    <scope>NUCLEOTIDE SEQUENCE</scope>
</reference>
<sequence>MPHPQPGTEHHPMSSVSKNSKEQPIEWRQFQVRRPMVAAFSAALQSDCNICDTLVRTDRVTSTHVIAMAAAETYVETVLRVLCLSQRCTSLKLCGLSETVDPPLARLGQRPA</sequence>
<proteinExistence type="predicted"/>
<keyword evidence="3" id="KW-1185">Reference proteome</keyword>
<dbReference type="EMBL" id="DF847569">
    <property type="protein sequence ID" value="GAT52098.1"/>
    <property type="molecule type" value="Genomic_DNA"/>
</dbReference>
<dbReference type="Proteomes" id="UP000815677">
    <property type="component" value="Unassembled WGS sequence"/>
</dbReference>
<evidence type="ECO:0000256" key="1">
    <source>
        <dbReference type="SAM" id="MobiDB-lite"/>
    </source>
</evidence>
<evidence type="ECO:0000313" key="2">
    <source>
        <dbReference type="EMBL" id="GAT52098.1"/>
    </source>
</evidence>
<accession>A0ABQ0LLV8</accession>
<protein>
    <submittedName>
        <fullName evidence="2">Uncharacterized protein</fullName>
    </submittedName>
</protein>